<accession>A0A6A7K4F6</accession>
<evidence type="ECO:0000256" key="1">
    <source>
        <dbReference type="ARBA" id="ARBA00023125"/>
    </source>
</evidence>
<evidence type="ECO:0000259" key="3">
    <source>
        <dbReference type="PROSITE" id="PS50977"/>
    </source>
</evidence>
<keyword evidence="5" id="KW-1185">Reference proteome</keyword>
<dbReference type="PANTHER" id="PTHR43479">
    <property type="entry name" value="ACREF/ENVCD OPERON REPRESSOR-RELATED"/>
    <property type="match status" value="1"/>
</dbReference>
<reference evidence="4 5" key="1">
    <citation type="submission" date="2019-10" db="EMBL/GenBank/DDBJ databases">
        <title>Alkalibaculum tamaniensis sp.nov., a new alkaliphilic acetogen, isolated on methoxylated aromatics from a mud volcano.</title>
        <authorList>
            <person name="Khomyakova M.A."/>
            <person name="Merkel A.Y."/>
            <person name="Bonch-Osmolovskaya E.A."/>
            <person name="Slobodkin A.I."/>
        </authorList>
    </citation>
    <scope>NUCLEOTIDE SEQUENCE [LARGE SCALE GENOMIC DNA]</scope>
    <source>
        <strain evidence="4 5">M08DMB</strain>
    </source>
</reference>
<gene>
    <name evidence="4" type="ORF">GC105_00120</name>
</gene>
<dbReference type="EMBL" id="WHNX01000001">
    <property type="protein sequence ID" value="MPW24204.1"/>
    <property type="molecule type" value="Genomic_DNA"/>
</dbReference>
<protein>
    <submittedName>
        <fullName evidence="4">TetR family transcriptional regulator</fullName>
    </submittedName>
</protein>
<dbReference type="SUPFAM" id="SSF46689">
    <property type="entry name" value="Homeodomain-like"/>
    <property type="match status" value="1"/>
</dbReference>
<dbReference type="SUPFAM" id="SSF48498">
    <property type="entry name" value="Tetracyclin repressor-like, C-terminal domain"/>
    <property type="match status" value="1"/>
</dbReference>
<evidence type="ECO:0000313" key="4">
    <source>
        <dbReference type="EMBL" id="MPW24204.1"/>
    </source>
</evidence>
<dbReference type="InterPro" id="IPR050624">
    <property type="entry name" value="HTH-type_Tx_Regulator"/>
</dbReference>
<feature type="DNA-binding region" description="H-T-H motif" evidence="2">
    <location>
        <begin position="43"/>
        <end position="62"/>
    </location>
</feature>
<evidence type="ECO:0000256" key="2">
    <source>
        <dbReference type="PROSITE-ProRule" id="PRU00335"/>
    </source>
</evidence>
<organism evidence="4 5">
    <name type="scientific">Alkalibaculum sporogenes</name>
    <dbReference type="NCBI Taxonomy" id="2655001"/>
    <lineage>
        <taxon>Bacteria</taxon>
        <taxon>Bacillati</taxon>
        <taxon>Bacillota</taxon>
        <taxon>Clostridia</taxon>
        <taxon>Eubacteriales</taxon>
        <taxon>Eubacteriaceae</taxon>
        <taxon>Alkalibaculum</taxon>
    </lineage>
</organism>
<feature type="domain" description="HTH tetR-type" evidence="3">
    <location>
        <begin position="20"/>
        <end position="80"/>
    </location>
</feature>
<name>A0A6A7K4F6_9FIRM</name>
<dbReference type="GO" id="GO:0003677">
    <property type="term" value="F:DNA binding"/>
    <property type="evidence" value="ECO:0007669"/>
    <property type="project" value="UniProtKB-UniRule"/>
</dbReference>
<dbReference type="Proteomes" id="UP000440004">
    <property type="component" value="Unassembled WGS sequence"/>
</dbReference>
<dbReference type="AlphaFoldDB" id="A0A6A7K4F6"/>
<dbReference type="Pfam" id="PF00440">
    <property type="entry name" value="TetR_N"/>
    <property type="match status" value="1"/>
</dbReference>
<dbReference type="InterPro" id="IPR036271">
    <property type="entry name" value="Tet_transcr_reg_TetR-rel_C_sf"/>
</dbReference>
<keyword evidence="1 2" id="KW-0238">DNA-binding</keyword>
<dbReference type="InterPro" id="IPR009057">
    <property type="entry name" value="Homeodomain-like_sf"/>
</dbReference>
<proteinExistence type="predicted"/>
<dbReference type="PROSITE" id="PS50977">
    <property type="entry name" value="HTH_TETR_2"/>
    <property type="match status" value="1"/>
</dbReference>
<comment type="caution">
    <text evidence="4">The sequence shown here is derived from an EMBL/GenBank/DDBJ whole genome shotgun (WGS) entry which is preliminary data.</text>
</comment>
<dbReference type="PRINTS" id="PR00455">
    <property type="entry name" value="HTHTETR"/>
</dbReference>
<sequence length="214" mass="24682">MKECRIVKKEGMTNRKIMGAKTKNNLYRSAEKLFELYDFNNVSVNDITKSAGVSKATFYVHFESKDELITSLIADYVKTTDLKYQSYMDSLPKDMPSLERMLLLIEKISNVLVDNIGHARMCAVYKIQLTRSVNMENIKDYGRELYKIFAAELNEGIQNGEFKTDLSLEQLTRHLVMAIRGICYEWCIRYPDFDLKGQALTHFSMLLASIGDNK</sequence>
<dbReference type="Gene3D" id="1.10.357.10">
    <property type="entry name" value="Tetracycline Repressor, domain 2"/>
    <property type="match status" value="1"/>
</dbReference>
<dbReference type="InterPro" id="IPR001647">
    <property type="entry name" value="HTH_TetR"/>
</dbReference>
<dbReference type="PANTHER" id="PTHR43479:SF11">
    <property type="entry name" value="ACREF_ENVCD OPERON REPRESSOR-RELATED"/>
    <property type="match status" value="1"/>
</dbReference>
<evidence type="ECO:0000313" key="5">
    <source>
        <dbReference type="Proteomes" id="UP000440004"/>
    </source>
</evidence>